<reference evidence="2" key="1">
    <citation type="journal article" date="2014" name="Nat. Genet.">
        <title>The genome of the stress-tolerant wild tomato species Solanum pennellii.</title>
        <authorList>
            <person name="Bolger A."/>
            <person name="Scossa F."/>
            <person name="Bolger M.E."/>
            <person name="Lanz C."/>
            <person name="Maumus F."/>
            <person name="Tohge T."/>
            <person name="Quesneville H."/>
            <person name="Alseekh S."/>
            <person name="Sorensen I."/>
            <person name="Lichtenstein G."/>
            <person name="Fich E.A."/>
            <person name="Conte M."/>
            <person name="Keller H."/>
            <person name="Schneeberger K."/>
            <person name="Schwacke R."/>
            <person name="Ofner I."/>
            <person name="Vrebalov J."/>
            <person name="Xu Y."/>
            <person name="Osorio S."/>
            <person name="Aflitos S.A."/>
            <person name="Schijlen E."/>
            <person name="Jimenez-Gomez J.M."/>
            <person name="Ryngajllo M."/>
            <person name="Kimura S."/>
            <person name="Kumar R."/>
            <person name="Koenig D."/>
            <person name="Headland L.R."/>
            <person name="Maloof J.N."/>
            <person name="Sinha N."/>
            <person name="van Ham R.C."/>
            <person name="Lankhorst R.K."/>
            <person name="Mao L."/>
            <person name="Vogel A."/>
            <person name="Arsova B."/>
            <person name="Panstruga R."/>
            <person name="Fei Z."/>
            <person name="Rose J.K."/>
            <person name="Zamir D."/>
            <person name="Carrari F."/>
            <person name="Giovannoni J.J."/>
            <person name="Weigel D."/>
            <person name="Usadel B."/>
            <person name="Fernie A.R."/>
        </authorList>
    </citation>
    <scope>NUCLEOTIDE SEQUENCE [LARGE SCALE GENOMIC DNA]</scope>
    <source>
        <strain evidence="2">cv. LA0716</strain>
    </source>
</reference>
<dbReference type="RefSeq" id="XP_015072906.1">
    <property type="nucleotide sequence ID" value="XM_015217420.1"/>
</dbReference>
<evidence type="ECO:0000313" key="2">
    <source>
        <dbReference type="Proteomes" id="UP000694930"/>
    </source>
</evidence>
<evidence type="ECO:0000313" key="3">
    <source>
        <dbReference type="RefSeq" id="XP_015072906.1"/>
    </source>
</evidence>
<gene>
    <name evidence="3" type="primary">LOC107017145</name>
</gene>
<feature type="region of interest" description="Disordered" evidence="1">
    <location>
        <begin position="112"/>
        <end position="140"/>
    </location>
</feature>
<protein>
    <submittedName>
        <fullName evidence="3">Uncharacterized protein LOC107017145</fullName>
    </submittedName>
</protein>
<proteinExistence type="predicted"/>
<organism evidence="2 3">
    <name type="scientific">Solanum pennellii</name>
    <name type="common">Tomato</name>
    <name type="synonym">Lycopersicon pennellii</name>
    <dbReference type="NCBI Taxonomy" id="28526"/>
    <lineage>
        <taxon>Eukaryota</taxon>
        <taxon>Viridiplantae</taxon>
        <taxon>Streptophyta</taxon>
        <taxon>Embryophyta</taxon>
        <taxon>Tracheophyta</taxon>
        <taxon>Spermatophyta</taxon>
        <taxon>Magnoliopsida</taxon>
        <taxon>eudicotyledons</taxon>
        <taxon>Gunneridae</taxon>
        <taxon>Pentapetalae</taxon>
        <taxon>asterids</taxon>
        <taxon>lamiids</taxon>
        <taxon>Solanales</taxon>
        <taxon>Solanaceae</taxon>
        <taxon>Solanoideae</taxon>
        <taxon>Solaneae</taxon>
        <taxon>Solanum</taxon>
        <taxon>Solanum subgen. Lycopersicon</taxon>
    </lineage>
</organism>
<sequence length="166" mass="18048">MVKNMSRMSLFVIGLGRASSKEGRATMLIGDIDISRFMVYVQKVEEDKLRDREEYRNKKAKTMSPGNRRCKGVVRLLPAPSVLETTLVFVVRAPLVVSSAVGLRISSECTKNKKGSGNGVNRAQSSLVAPRERPAPRGATYGTGGVTNLLYASEPFSVSILVGNPF</sequence>
<dbReference type="GeneID" id="107017145"/>
<dbReference type="Proteomes" id="UP000694930">
    <property type="component" value="Chromosome 1"/>
</dbReference>
<name>A0ABM1GLK6_SOLPN</name>
<evidence type="ECO:0000256" key="1">
    <source>
        <dbReference type="SAM" id="MobiDB-lite"/>
    </source>
</evidence>
<accession>A0ABM1GLK6</accession>
<keyword evidence="2" id="KW-1185">Reference proteome</keyword>
<reference evidence="3" key="2">
    <citation type="submission" date="2025-08" db="UniProtKB">
        <authorList>
            <consortium name="RefSeq"/>
        </authorList>
    </citation>
    <scope>IDENTIFICATION</scope>
</reference>